<dbReference type="Proteomes" id="UP000241690">
    <property type="component" value="Unassembled WGS sequence"/>
</dbReference>
<dbReference type="GeneID" id="36626479"/>
<name>A0A2T3ZXH1_TRIHA</name>
<sequence length="367" mass="41691">MDADSFINDWSSDDASQSQPCDFADSEDEHSQQPTLTRRSQLRPAGNGLAFVPYADWRPGRSYNQQPAENIWYDVEWKLSVNNRRKTGESEPGIALSPRQFWKYVLQPKLQAVVKSAKSPLTASDTQILLSVSDRKTSSITKRFSKLDINWLFVAKQLQEWSRFLTDDKREARISAERAVLGRPESWRQVIALVRCPGPPCNKGPYCWRDGQTHYKLLSHHLKMLVDEVQKGHSMQTHNDIPERIREELHAEQQQQAERDCPTGLPVIHIHNAPSNANAGASSSIPSTPEMVFPTSPTFDIQGSREDAVKAYVVWQCSKVSSQEQKSFYNLAQSLTLDHGICLYMIYTNQRSLIESEVGSLQTHGYE</sequence>
<dbReference type="RefSeq" id="XP_024769193.1">
    <property type="nucleotide sequence ID" value="XM_024917910.1"/>
</dbReference>
<accession>A0A2T3ZXH1</accession>
<keyword evidence="3" id="KW-1185">Reference proteome</keyword>
<organism evidence="2 3">
    <name type="scientific">Trichoderma harzianum CBS 226.95</name>
    <dbReference type="NCBI Taxonomy" id="983964"/>
    <lineage>
        <taxon>Eukaryota</taxon>
        <taxon>Fungi</taxon>
        <taxon>Dikarya</taxon>
        <taxon>Ascomycota</taxon>
        <taxon>Pezizomycotina</taxon>
        <taxon>Sordariomycetes</taxon>
        <taxon>Hypocreomycetidae</taxon>
        <taxon>Hypocreales</taxon>
        <taxon>Hypocreaceae</taxon>
        <taxon>Trichoderma</taxon>
    </lineage>
</organism>
<evidence type="ECO:0000256" key="1">
    <source>
        <dbReference type="SAM" id="MobiDB-lite"/>
    </source>
</evidence>
<protein>
    <submittedName>
        <fullName evidence="2">Uncharacterized protein</fullName>
    </submittedName>
</protein>
<dbReference type="EMBL" id="KZ679692">
    <property type="protein sequence ID" value="PTB49516.1"/>
    <property type="molecule type" value="Genomic_DNA"/>
</dbReference>
<feature type="region of interest" description="Disordered" evidence="1">
    <location>
        <begin position="1"/>
        <end position="42"/>
    </location>
</feature>
<evidence type="ECO:0000313" key="2">
    <source>
        <dbReference type="EMBL" id="PTB49516.1"/>
    </source>
</evidence>
<feature type="compositionally biased region" description="Polar residues" evidence="1">
    <location>
        <begin position="8"/>
        <end position="20"/>
    </location>
</feature>
<dbReference type="STRING" id="983964.A0A2T3ZXH1"/>
<gene>
    <name evidence="2" type="ORF">M431DRAFT_500287</name>
</gene>
<dbReference type="AlphaFoldDB" id="A0A2T3ZXH1"/>
<evidence type="ECO:0000313" key="3">
    <source>
        <dbReference type="Proteomes" id="UP000241690"/>
    </source>
</evidence>
<proteinExistence type="predicted"/>
<reference evidence="2 3" key="1">
    <citation type="submission" date="2016-07" db="EMBL/GenBank/DDBJ databases">
        <title>Multiple horizontal gene transfer events from other fungi enriched the ability of initially mycotrophic Trichoderma (Ascomycota) to feed on dead plant biomass.</title>
        <authorList>
            <consortium name="DOE Joint Genome Institute"/>
            <person name="Aerts A."/>
            <person name="Atanasova L."/>
            <person name="Chenthamara K."/>
            <person name="Zhang J."/>
            <person name="Grujic M."/>
            <person name="Henrissat B."/>
            <person name="Kuo A."/>
            <person name="Salamov A."/>
            <person name="Lipzen A."/>
            <person name="Labutti K."/>
            <person name="Barry K."/>
            <person name="Miao Y."/>
            <person name="Rahimi M.J."/>
            <person name="Shen Q."/>
            <person name="Grigoriev I.V."/>
            <person name="Kubicek C.P."/>
            <person name="Druzhinina I.S."/>
        </authorList>
    </citation>
    <scope>NUCLEOTIDE SEQUENCE [LARGE SCALE GENOMIC DNA]</scope>
    <source>
        <strain evidence="2 3">CBS 226.95</strain>
    </source>
</reference>